<dbReference type="PROSITE" id="PS01124">
    <property type="entry name" value="HTH_ARAC_FAMILY_2"/>
    <property type="match status" value="1"/>
</dbReference>
<dbReference type="STRING" id="490188.SAMN04488068_1796"/>
<dbReference type="Pfam" id="PF12625">
    <property type="entry name" value="Arabinose_bd"/>
    <property type="match status" value="1"/>
</dbReference>
<evidence type="ECO:0000256" key="1">
    <source>
        <dbReference type="ARBA" id="ARBA00023015"/>
    </source>
</evidence>
<dbReference type="OrthoDB" id="5818519at2"/>
<gene>
    <name evidence="5" type="ORF">SAMN04488068_1796</name>
</gene>
<keyword evidence="2 5" id="KW-0238">DNA-binding</keyword>
<dbReference type="AlphaFoldDB" id="A0A1M5NDC5"/>
<reference evidence="5 6" key="1">
    <citation type="submission" date="2016-11" db="EMBL/GenBank/DDBJ databases">
        <authorList>
            <person name="Jaros S."/>
            <person name="Januszkiewicz K."/>
            <person name="Wedrychowicz H."/>
        </authorList>
    </citation>
    <scope>NUCLEOTIDE SEQUENCE [LARGE SCALE GENOMIC DNA]</scope>
    <source>
        <strain evidence="5 6">CGMCC 1.7049</strain>
    </source>
</reference>
<dbReference type="Gene3D" id="1.10.10.60">
    <property type="entry name" value="Homeodomain-like"/>
    <property type="match status" value="1"/>
</dbReference>
<dbReference type="PRINTS" id="PR00032">
    <property type="entry name" value="HTHARAC"/>
</dbReference>
<accession>A0A1M5NDC5</accession>
<protein>
    <submittedName>
        <fullName evidence="5">AraC-type DNA-binding protein</fullName>
    </submittedName>
</protein>
<dbReference type="RefSeq" id="WP_072896592.1">
    <property type="nucleotide sequence ID" value="NZ_FQWZ01000003.1"/>
</dbReference>
<dbReference type="GO" id="GO:0000976">
    <property type="term" value="F:transcription cis-regulatory region binding"/>
    <property type="evidence" value="ECO:0007669"/>
    <property type="project" value="TreeGrafter"/>
</dbReference>
<dbReference type="GO" id="GO:0003700">
    <property type="term" value="F:DNA-binding transcription factor activity"/>
    <property type="evidence" value="ECO:0007669"/>
    <property type="project" value="InterPro"/>
</dbReference>
<dbReference type="PANTHER" id="PTHR47894:SF1">
    <property type="entry name" value="HTH-TYPE TRANSCRIPTIONAL REGULATOR VQSM"/>
    <property type="match status" value="1"/>
</dbReference>
<evidence type="ECO:0000256" key="2">
    <source>
        <dbReference type="ARBA" id="ARBA00023125"/>
    </source>
</evidence>
<sequence length="347" mass="38569">MATVEAEVPARYYLKMAEVLTRRGVDVAALLTAAQVDPRALQRPDPTLTLAQVEALITHAEAMVGRVDLSFDLGKALKLSTHTIVGFALLSSPNIDYALKLAARYFRLILPTFRMRVQSAPGRTEIAFEPMLSMSQTCLHFHLETIASAVHWEMRELMSGHLPPYVLSLSFAPPPHVARYRELAEAQCRFSAEATPGIRLIFTEDLSRYPLALADEHALQIAEAQCTALLHNAVSRGKLSDWVAMMMREASGGMPSLEELARTLNLSARTLDRYLQKEGRQFRELAAEQRQRRAEAMLADNQLSITQIALELGYSDAANFTRAFRKISGVSPSQWRAHISAPAHHAP</sequence>
<dbReference type="SUPFAM" id="SSF46689">
    <property type="entry name" value="Homeodomain-like"/>
    <property type="match status" value="1"/>
</dbReference>
<dbReference type="InterPro" id="IPR032687">
    <property type="entry name" value="AraC-type_N"/>
</dbReference>
<dbReference type="PANTHER" id="PTHR47894">
    <property type="entry name" value="HTH-TYPE TRANSCRIPTIONAL REGULATOR GADX"/>
    <property type="match status" value="1"/>
</dbReference>
<dbReference type="SMART" id="SM00342">
    <property type="entry name" value="HTH_ARAC"/>
    <property type="match status" value="1"/>
</dbReference>
<keyword evidence="1" id="KW-0805">Transcription regulation</keyword>
<dbReference type="EMBL" id="FQWZ01000003">
    <property type="protein sequence ID" value="SHG87564.1"/>
    <property type="molecule type" value="Genomic_DNA"/>
</dbReference>
<dbReference type="GO" id="GO:0005829">
    <property type="term" value="C:cytosol"/>
    <property type="evidence" value="ECO:0007669"/>
    <property type="project" value="TreeGrafter"/>
</dbReference>
<feature type="domain" description="HTH araC/xylS-type" evidence="4">
    <location>
        <begin position="237"/>
        <end position="338"/>
    </location>
</feature>
<keyword evidence="3" id="KW-0804">Transcription</keyword>
<dbReference type="InterPro" id="IPR018060">
    <property type="entry name" value="HTH_AraC"/>
</dbReference>
<evidence type="ECO:0000313" key="5">
    <source>
        <dbReference type="EMBL" id="SHG87564.1"/>
    </source>
</evidence>
<evidence type="ECO:0000256" key="3">
    <source>
        <dbReference type="ARBA" id="ARBA00023163"/>
    </source>
</evidence>
<dbReference type="InterPro" id="IPR009057">
    <property type="entry name" value="Homeodomain-like_sf"/>
</dbReference>
<proteinExistence type="predicted"/>
<name>A0A1M5NDC5_9GAMM</name>
<organism evidence="5 6">
    <name type="scientific">Hydrocarboniphaga daqingensis</name>
    <dbReference type="NCBI Taxonomy" id="490188"/>
    <lineage>
        <taxon>Bacteria</taxon>
        <taxon>Pseudomonadati</taxon>
        <taxon>Pseudomonadota</taxon>
        <taxon>Gammaproteobacteria</taxon>
        <taxon>Nevskiales</taxon>
        <taxon>Nevskiaceae</taxon>
        <taxon>Hydrocarboniphaga</taxon>
    </lineage>
</organism>
<keyword evidence="6" id="KW-1185">Reference proteome</keyword>
<dbReference type="Pfam" id="PF12833">
    <property type="entry name" value="HTH_18"/>
    <property type="match status" value="1"/>
</dbReference>
<evidence type="ECO:0000259" key="4">
    <source>
        <dbReference type="PROSITE" id="PS01124"/>
    </source>
</evidence>
<dbReference type="Proteomes" id="UP000199758">
    <property type="component" value="Unassembled WGS sequence"/>
</dbReference>
<dbReference type="InterPro" id="IPR020449">
    <property type="entry name" value="Tscrpt_reg_AraC-type_HTH"/>
</dbReference>
<evidence type="ECO:0000313" key="6">
    <source>
        <dbReference type="Proteomes" id="UP000199758"/>
    </source>
</evidence>